<organism evidence="1 2">
    <name type="scientific">Bacillus smithii 7_3_47FAA</name>
    <dbReference type="NCBI Taxonomy" id="665952"/>
    <lineage>
        <taxon>Bacteria</taxon>
        <taxon>Bacillati</taxon>
        <taxon>Bacillota</taxon>
        <taxon>Bacilli</taxon>
        <taxon>Bacillales</taxon>
        <taxon>Bacillaceae</taxon>
        <taxon>Bacillus</taxon>
    </lineage>
</organism>
<dbReference type="HOGENOM" id="CLU_2354037_0_0_9"/>
<comment type="caution">
    <text evidence="1">The sequence shown here is derived from an EMBL/GenBank/DDBJ whole genome shotgun (WGS) entry which is preliminary data.</text>
</comment>
<evidence type="ECO:0000313" key="1">
    <source>
        <dbReference type="EMBL" id="EHL78128.1"/>
    </source>
</evidence>
<sequence length="96" mass="11636">MLYKFLHESERSTLADMKKHFKAVPKTSLYYYYRSLVMIKYLENDLETTMKYLKKAEEELRYYEKSGLGFWKLERTLFQSLQEKIASPNKMTELSI</sequence>
<gene>
    <name evidence="1" type="ORF">HMPREF1015_02473</name>
</gene>
<dbReference type="EMBL" id="ACWF01000092">
    <property type="protein sequence ID" value="EHL78128.1"/>
    <property type="molecule type" value="Genomic_DNA"/>
</dbReference>
<dbReference type="PATRIC" id="fig|665952.3.peg.1777"/>
<accession>G9QL63</accession>
<dbReference type="AlphaFoldDB" id="G9QL63"/>
<dbReference type="Proteomes" id="UP000011747">
    <property type="component" value="Unassembled WGS sequence"/>
</dbReference>
<name>G9QL63_9BACI</name>
<protein>
    <submittedName>
        <fullName evidence="1">Uncharacterized protein</fullName>
    </submittedName>
</protein>
<dbReference type="RefSeq" id="WP_003354094.1">
    <property type="nucleotide sequence ID" value="NZ_JH414752.1"/>
</dbReference>
<proteinExistence type="predicted"/>
<reference evidence="1 2" key="1">
    <citation type="submission" date="2011-09" db="EMBL/GenBank/DDBJ databases">
        <title>The Genome Sequence of Bacillus smithii 7_3_47FAA.</title>
        <authorList>
            <consortium name="The Broad Institute Genome Sequencing Platform"/>
            <person name="Earl A."/>
            <person name="Ward D."/>
            <person name="Feldgarden M."/>
            <person name="Gevers D."/>
            <person name="Daigneault M."/>
            <person name="Strauss J."/>
            <person name="Allen-Vercoe E."/>
            <person name="Young S.K."/>
            <person name="Zeng Q."/>
            <person name="Gargeya S."/>
            <person name="Fitzgerald M."/>
            <person name="Haas B."/>
            <person name="Abouelleil A."/>
            <person name="Alvarado L."/>
            <person name="Arachchi H.M."/>
            <person name="Berlin A."/>
            <person name="Brown A."/>
            <person name="Chapman S.B."/>
            <person name="Chen Z."/>
            <person name="Dunbar C."/>
            <person name="Freedman E."/>
            <person name="Gearin G."/>
            <person name="Goldberg J."/>
            <person name="Griggs A."/>
            <person name="Gujja S."/>
            <person name="Heiman D."/>
            <person name="Howarth C."/>
            <person name="Larson L."/>
            <person name="Lui A."/>
            <person name="MacDonald P.J.P."/>
            <person name="Montmayeur A."/>
            <person name="Murphy C."/>
            <person name="Neiman D."/>
            <person name="Pearson M."/>
            <person name="Priest M."/>
            <person name="Roberts A."/>
            <person name="Saif S."/>
            <person name="Shea T."/>
            <person name="Shenoy N."/>
            <person name="Sisk P."/>
            <person name="Stolte C."/>
            <person name="Sykes S."/>
            <person name="Wortman J."/>
            <person name="Nusbaum C."/>
            <person name="Birren B."/>
        </authorList>
    </citation>
    <scope>NUCLEOTIDE SEQUENCE [LARGE SCALE GENOMIC DNA]</scope>
    <source>
        <strain evidence="1 2">7_3_47FAA</strain>
    </source>
</reference>
<keyword evidence="2" id="KW-1185">Reference proteome</keyword>
<evidence type="ECO:0000313" key="2">
    <source>
        <dbReference type="Proteomes" id="UP000011747"/>
    </source>
</evidence>